<feature type="region of interest" description="Disordered" evidence="2">
    <location>
        <begin position="295"/>
        <end position="319"/>
    </location>
</feature>
<evidence type="ECO:0000256" key="2">
    <source>
        <dbReference type="SAM" id="MobiDB-lite"/>
    </source>
</evidence>
<feature type="compositionally biased region" description="Basic and acidic residues" evidence="2">
    <location>
        <begin position="295"/>
        <end position="314"/>
    </location>
</feature>
<dbReference type="RefSeq" id="XP_022254436.1">
    <property type="nucleotide sequence ID" value="XM_022398728.1"/>
</dbReference>
<dbReference type="InterPro" id="IPR000682">
    <property type="entry name" value="PCMT"/>
</dbReference>
<evidence type="ECO:0000313" key="6">
    <source>
        <dbReference type="RefSeq" id="XP_022254436.1"/>
    </source>
</evidence>
<evidence type="ECO:0000313" key="3">
    <source>
        <dbReference type="Proteomes" id="UP000694941"/>
    </source>
</evidence>
<reference evidence="4 5" key="1">
    <citation type="submission" date="2025-05" db="UniProtKB">
        <authorList>
            <consortium name="RefSeq"/>
        </authorList>
    </citation>
    <scope>IDENTIFICATION</scope>
    <source>
        <tissue evidence="4 5">Muscle</tissue>
    </source>
</reference>
<dbReference type="SUPFAM" id="SSF53335">
    <property type="entry name" value="S-adenosyl-L-methionine-dependent methyltransferases"/>
    <property type="match status" value="1"/>
</dbReference>
<sequence>MGGAVSAGEDNDELIDNLVGEQYVKTPLIEHVFRAVDRGDYYAIGCKENAYKDLAWKHGNLHLSAPCIYSKVMESLKLESGLSFLNLGSGTGYLSTMVGLILGPYGTNHGVELHEDVVSYAKDKLEEFKQSSPALDEFEFSEPQFVVGNCLLLDNSVRQYDRVYCGASCPQDRELFMKKLLKVGGILVMPLNDQLLQITRTGVNSWETESILPVSFASLVIPSAEDSLNTVKLLESQPLMLQNLCRSTIRIILRKNVDTENPKLKEKKRRNPKKKKSKRRVRRIVIPVFNESDDYSDHGRYTDREDNDSSERLNRTPHQAASHISAVIEHVMNRDTDLLGITNNYSRNMREDENGIDHSEDIGPEHNHESSPRFETTEIQANNGKKLNHQNQSDVSIDPKGKDRNGQNALQISEEEMDTSDDSTGLPDPVTSFSKSDDDQYREPGQSNQLERKRSMDDTSDDHPSDSPTSSQSRRSQTQRNRHKRPTAVIWKRVAFNELVSDSDNDESTRKLEDEDIKEEIVVEGSYTTFMKEKLNNLPLPGSLKVFLNYNREF</sequence>
<evidence type="ECO:0000313" key="4">
    <source>
        <dbReference type="RefSeq" id="XP_013786131.1"/>
    </source>
</evidence>
<feature type="compositionally biased region" description="Polar residues" evidence="2">
    <location>
        <begin position="377"/>
        <end position="395"/>
    </location>
</feature>
<gene>
    <name evidence="4 5 6" type="primary">LOC106470147</name>
</gene>
<comment type="similarity">
    <text evidence="1">Belongs to the methyltransferase superfamily. L-isoaspartyl/D-aspartyl protein methyltransferase family.</text>
</comment>
<dbReference type="InterPro" id="IPR029063">
    <property type="entry name" value="SAM-dependent_MTases_sf"/>
</dbReference>
<accession>A0ABM1TEY0</accession>
<proteinExistence type="inferred from homology"/>
<feature type="compositionally biased region" description="Basic residues" evidence="2">
    <location>
        <begin position="265"/>
        <end position="282"/>
    </location>
</feature>
<feature type="region of interest" description="Disordered" evidence="2">
    <location>
        <begin position="262"/>
        <end position="282"/>
    </location>
</feature>
<feature type="region of interest" description="Disordered" evidence="2">
    <location>
        <begin position="349"/>
        <end position="488"/>
    </location>
</feature>
<evidence type="ECO:0000313" key="5">
    <source>
        <dbReference type="RefSeq" id="XP_013786132.1"/>
    </source>
</evidence>
<evidence type="ECO:0000256" key="1">
    <source>
        <dbReference type="ARBA" id="ARBA00005369"/>
    </source>
</evidence>
<dbReference type="RefSeq" id="XP_013786131.1">
    <property type="nucleotide sequence ID" value="XM_013930677.2"/>
</dbReference>
<feature type="compositionally biased region" description="Low complexity" evidence="2">
    <location>
        <begin position="466"/>
        <end position="479"/>
    </location>
</feature>
<dbReference type="Proteomes" id="UP000694941">
    <property type="component" value="Unplaced"/>
</dbReference>
<protein>
    <submittedName>
        <fullName evidence="4 5">Protein-L-isoaspartate O-methyltransferase domain-containing protein 1-like</fullName>
    </submittedName>
</protein>
<keyword evidence="3" id="KW-1185">Reference proteome</keyword>
<name>A0ABM1TEY0_LIMPO</name>
<dbReference type="RefSeq" id="XP_013786132.1">
    <property type="nucleotide sequence ID" value="XM_013930678.2"/>
</dbReference>
<organism evidence="3 6">
    <name type="scientific">Limulus polyphemus</name>
    <name type="common">Atlantic horseshoe crab</name>
    <dbReference type="NCBI Taxonomy" id="6850"/>
    <lineage>
        <taxon>Eukaryota</taxon>
        <taxon>Metazoa</taxon>
        <taxon>Ecdysozoa</taxon>
        <taxon>Arthropoda</taxon>
        <taxon>Chelicerata</taxon>
        <taxon>Merostomata</taxon>
        <taxon>Xiphosura</taxon>
        <taxon>Limulidae</taxon>
        <taxon>Limulus</taxon>
    </lineage>
</organism>
<dbReference type="GeneID" id="106470147"/>
<dbReference type="PANTHER" id="PTHR11579:SF9">
    <property type="entry name" value="PROTEIN-L-ISOASPARTATE O-METHYLTRANSFERASE"/>
    <property type="match status" value="1"/>
</dbReference>
<feature type="compositionally biased region" description="Basic and acidic residues" evidence="2">
    <location>
        <begin position="450"/>
        <end position="465"/>
    </location>
</feature>
<dbReference type="Gene3D" id="3.40.50.150">
    <property type="entry name" value="Vaccinia Virus protein VP39"/>
    <property type="match status" value="1"/>
</dbReference>
<feature type="compositionally biased region" description="Basic and acidic residues" evidence="2">
    <location>
        <begin position="349"/>
        <end position="376"/>
    </location>
</feature>
<dbReference type="PANTHER" id="PTHR11579">
    <property type="entry name" value="PROTEIN-L-ISOASPARTATE O-METHYLTRANSFERASE"/>
    <property type="match status" value="1"/>
</dbReference>
<dbReference type="Pfam" id="PF01135">
    <property type="entry name" value="PCMT"/>
    <property type="match status" value="1"/>
</dbReference>